<dbReference type="Proteomes" id="UP001209666">
    <property type="component" value="Unassembled WGS sequence"/>
</dbReference>
<dbReference type="AlphaFoldDB" id="A0AAW4WD09"/>
<keyword evidence="4" id="KW-1185">Reference proteome</keyword>
<dbReference type="Proteomes" id="UP001198893">
    <property type="component" value="Unassembled WGS sequence"/>
</dbReference>
<organism evidence="1 3">
    <name type="scientific">Roseburia amylophila</name>
    <dbReference type="NCBI Taxonomy" id="2981794"/>
    <lineage>
        <taxon>Bacteria</taxon>
        <taxon>Bacillati</taxon>
        <taxon>Bacillota</taxon>
        <taxon>Clostridia</taxon>
        <taxon>Lachnospirales</taxon>
        <taxon>Lachnospiraceae</taxon>
        <taxon>Roseburia</taxon>
    </lineage>
</organism>
<proteinExistence type="predicted"/>
<dbReference type="InterPro" id="IPR016177">
    <property type="entry name" value="DNA-bd_dom_sf"/>
</dbReference>
<reference evidence="2" key="3">
    <citation type="submission" date="2022-09" db="EMBL/GenBank/DDBJ databases">
        <authorList>
            <person name="Hitch T.C.A."/>
        </authorList>
    </citation>
    <scope>NUCLEOTIDE SEQUENCE</scope>
    <source>
        <strain evidence="2">Sanger_19</strain>
    </source>
</reference>
<protein>
    <recommendedName>
        <fullName evidence="5">AP2/ERF domain-containing protein</fullName>
    </recommendedName>
</protein>
<sequence length="269" mass="30865">MLSGAFSAKTKDGTIYYRSSLTYKRKHISLGSFPTEEEAHLAYKEGTSLLSESEITLENYTAYIKLLDFAKAITLLNFRDNGVYIKNPIYLKQNYFLYFLAPQTEYKFDIDDLFFYSSHKIMQRGGRLFVNEYGMQTGILSRYGVRNHAVLDVDYTFANGNPFDYSYANIIVINRYRGVVQTEHNGLLRYQAFIHINGNYSIGTYSSEEKAAIAYNKAVDLAKAAGIHKNFEENYITELSAREYAEIYTNLKISPKYINYLSTLSAISD</sequence>
<accession>A0AAW4WD09</accession>
<gene>
    <name evidence="1" type="ORF">LKD47_10315</name>
    <name evidence="2" type="ORF">OCV43_06325</name>
</gene>
<evidence type="ECO:0000313" key="1">
    <source>
        <dbReference type="EMBL" id="MCC2242690.1"/>
    </source>
</evidence>
<dbReference type="Gene3D" id="3.30.730.10">
    <property type="entry name" value="AP2/ERF domain"/>
    <property type="match status" value="1"/>
</dbReference>
<dbReference type="GO" id="GO:0003677">
    <property type="term" value="F:DNA binding"/>
    <property type="evidence" value="ECO:0007669"/>
    <property type="project" value="InterPro"/>
</dbReference>
<reference evidence="2 4" key="1">
    <citation type="journal article" date="2021" name="ISME Commun">
        <title>Automated analysis of genomic sequences facilitates high-throughput and comprehensive description of bacteria.</title>
        <authorList>
            <person name="Hitch T.C.A."/>
        </authorList>
    </citation>
    <scope>NUCLEOTIDE SEQUENCE [LARGE SCALE GENOMIC DNA]</scope>
    <source>
        <strain evidence="2 4">Sanger_19</strain>
    </source>
</reference>
<comment type="caution">
    <text evidence="1">The sequence shown here is derived from an EMBL/GenBank/DDBJ whole genome shotgun (WGS) entry which is preliminary data.</text>
</comment>
<name>A0AAW4WD09_9FIRM</name>
<dbReference type="EMBL" id="JAOQKI010000007">
    <property type="protein sequence ID" value="MCU6716895.1"/>
    <property type="molecule type" value="Genomic_DNA"/>
</dbReference>
<evidence type="ECO:0008006" key="5">
    <source>
        <dbReference type="Google" id="ProtNLM"/>
    </source>
</evidence>
<dbReference type="SUPFAM" id="SSF54171">
    <property type="entry name" value="DNA-binding domain"/>
    <property type="match status" value="1"/>
</dbReference>
<evidence type="ECO:0000313" key="3">
    <source>
        <dbReference type="Proteomes" id="UP001198893"/>
    </source>
</evidence>
<evidence type="ECO:0000313" key="2">
    <source>
        <dbReference type="EMBL" id="MCU6716895.1"/>
    </source>
</evidence>
<evidence type="ECO:0000313" key="4">
    <source>
        <dbReference type="Proteomes" id="UP001209666"/>
    </source>
</evidence>
<dbReference type="GO" id="GO:0003700">
    <property type="term" value="F:DNA-binding transcription factor activity"/>
    <property type="evidence" value="ECO:0007669"/>
    <property type="project" value="InterPro"/>
</dbReference>
<dbReference type="InterPro" id="IPR036955">
    <property type="entry name" value="AP2/ERF_dom_sf"/>
</dbReference>
<dbReference type="EMBL" id="JAJEQW010000010">
    <property type="protein sequence ID" value="MCC2242690.1"/>
    <property type="molecule type" value="Genomic_DNA"/>
</dbReference>
<reference evidence="1" key="2">
    <citation type="submission" date="2021-10" db="EMBL/GenBank/DDBJ databases">
        <title>Anaerobic single-cell dispensing facilitates the cultivation of human gut bacteria.</title>
        <authorList>
            <person name="Afrizal A."/>
        </authorList>
    </citation>
    <scope>NUCLEOTIDE SEQUENCE</scope>
    <source>
        <strain evidence="1">CLA-AA-H204</strain>
    </source>
</reference>
<dbReference type="RefSeq" id="WP_227700052.1">
    <property type="nucleotide sequence ID" value="NZ_JAJEQW010000010.1"/>
</dbReference>